<organism evidence="2 3">
    <name type="scientific">Methyloradius palustris</name>
    <dbReference type="NCBI Taxonomy" id="2778876"/>
    <lineage>
        <taxon>Bacteria</taxon>
        <taxon>Pseudomonadati</taxon>
        <taxon>Pseudomonadota</taxon>
        <taxon>Betaproteobacteria</taxon>
        <taxon>Nitrosomonadales</taxon>
        <taxon>Methylophilaceae</taxon>
        <taxon>Methyloradius</taxon>
    </lineage>
</organism>
<dbReference type="Proteomes" id="UP000826722">
    <property type="component" value="Chromosome"/>
</dbReference>
<evidence type="ECO:0000313" key="2">
    <source>
        <dbReference type="EMBL" id="BCM24177.1"/>
    </source>
</evidence>
<dbReference type="GO" id="GO:0004722">
    <property type="term" value="F:protein serine/threonine phosphatase activity"/>
    <property type="evidence" value="ECO:0007669"/>
    <property type="project" value="InterPro"/>
</dbReference>
<dbReference type="Pfam" id="PF13672">
    <property type="entry name" value="PP2C_2"/>
    <property type="match status" value="1"/>
</dbReference>
<proteinExistence type="predicted"/>
<dbReference type="PROSITE" id="PS50817">
    <property type="entry name" value="INTEIN_N_TER"/>
    <property type="match status" value="1"/>
</dbReference>
<sequence length="274" mass="30040">MNMTEFLEIVRLTDVGQRRDHNEDTIASDIELGLVVLADGMGGYKAGEVASEIATLTIVAELKESMLSLEPGLVDAVSEMQAESQLVIDAVAKANESIYSVSQSQPQCAGMGTTLVVGLFTNNKLLAGHIGDSRMYRLRQGELVQITEDHSLLQEQLNSGLITPEQAKFSNNKNLVTRALGIDPEVELELHEHDVLPDDIYLLCSDGLSDLVPDEEISETLGTLSANLELAANQLIQMANDNGGKDNISVILVKVLKPFPVERTWYNNFFNWLK</sequence>
<keyword evidence="3" id="KW-1185">Reference proteome</keyword>
<dbReference type="NCBIfam" id="NF033484">
    <property type="entry name" value="Stp1_PP2C_phos"/>
    <property type="match status" value="1"/>
</dbReference>
<evidence type="ECO:0000259" key="1">
    <source>
        <dbReference type="PROSITE" id="PS51746"/>
    </source>
</evidence>
<dbReference type="AlphaFoldDB" id="A0A8D5JXX8"/>
<gene>
    <name evidence="2" type="ORF">ZMTM_04360</name>
</gene>
<dbReference type="GO" id="GO:0016539">
    <property type="term" value="P:intein-mediated protein splicing"/>
    <property type="evidence" value="ECO:0007669"/>
    <property type="project" value="InterPro"/>
</dbReference>
<dbReference type="InterPro" id="IPR036457">
    <property type="entry name" value="PPM-type-like_dom_sf"/>
</dbReference>
<dbReference type="CDD" id="cd00143">
    <property type="entry name" value="PP2Cc"/>
    <property type="match status" value="1"/>
</dbReference>
<name>A0A8D5JXX8_9PROT</name>
<dbReference type="Gene3D" id="3.60.40.10">
    <property type="entry name" value="PPM-type phosphatase domain"/>
    <property type="match status" value="1"/>
</dbReference>
<dbReference type="PROSITE" id="PS51746">
    <property type="entry name" value="PPM_2"/>
    <property type="match status" value="1"/>
</dbReference>
<evidence type="ECO:0000313" key="3">
    <source>
        <dbReference type="Proteomes" id="UP000826722"/>
    </source>
</evidence>
<reference evidence="2" key="1">
    <citation type="journal article" date="2021" name="Arch. Microbiol.">
        <title>Methyloradius palustris gen. nov., sp. nov., a methanol-oxidizing bacterium isolated from snow.</title>
        <authorList>
            <person name="Miyadera T."/>
            <person name="Kojima H."/>
            <person name="Fukui M."/>
        </authorList>
    </citation>
    <scope>NUCLEOTIDE SEQUENCE</scope>
    <source>
        <strain evidence="2">Zm11</strain>
    </source>
</reference>
<dbReference type="InterPro" id="IPR001932">
    <property type="entry name" value="PPM-type_phosphatase-like_dom"/>
</dbReference>
<dbReference type="SMART" id="SM00332">
    <property type="entry name" value="PP2Cc"/>
    <property type="match status" value="1"/>
</dbReference>
<feature type="domain" description="PPM-type phosphatase" evidence="1">
    <location>
        <begin position="9"/>
        <end position="255"/>
    </location>
</feature>
<dbReference type="RefSeq" id="WP_221764733.1">
    <property type="nucleotide sequence ID" value="NZ_AP024110.1"/>
</dbReference>
<dbReference type="PANTHER" id="PTHR47992">
    <property type="entry name" value="PROTEIN PHOSPHATASE"/>
    <property type="match status" value="1"/>
</dbReference>
<accession>A0A8D5JXX8</accession>
<protein>
    <submittedName>
        <fullName evidence="2">Protein phosphatase</fullName>
    </submittedName>
</protein>
<dbReference type="SMART" id="SM00331">
    <property type="entry name" value="PP2C_SIG"/>
    <property type="match status" value="1"/>
</dbReference>
<dbReference type="InterPro" id="IPR006141">
    <property type="entry name" value="Intein_N"/>
</dbReference>
<dbReference type="EMBL" id="AP024110">
    <property type="protein sequence ID" value="BCM24177.1"/>
    <property type="molecule type" value="Genomic_DNA"/>
</dbReference>
<dbReference type="KEGG" id="mpau:ZMTM_04360"/>
<dbReference type="InterPro" id="IPR015655">
    <property type="entry name" value="PP2C"/>
</dbReference>
<dbReference type="SUPFAM" id="SSF81606">
    <property type="entry name" value="PP2C-like"/>
    <property type="match status" value="1"/>
</dbReference>